<comment type="subcellular location">
    <subcellularLocation>
        <location evidence="1">Mitochondrion membrane</location>
        <topology evidence="1">Multi-pass membrane protein</topology>
    </subcellularLocation>
</comment>
<gene>
    <name evidence="17" type="primary">nad6</name>
</gene>
<dbReference type="AlphaFoldDB" id="A0A0S2MQ62"/>
<dbReference type="PANTHER" id="PTHR11435">
    <property type="entry name" value="NADH UBIQUINONE OXIDOREDUCTASE SUBUNIT ND6"/>
    <property type="match status" value="1"/>
</dbReference>
<evidence type="ECO:0000256" key="12">
    <source>
        <dbReference type="ARBA" id="ARBA00023128"/>
    </source>
</evidence>
<evidence type="ECO:0000256" key="11">
    <source>
        <dbReference type="ARBA" id="ARBA00023027"/>
    </source>
</evidence>
<keyword evidence="10 16" id="KW-1133">Transmembrane helix</keyword>
<keyword evidence="5" id="KW-0813">Transport</keyword>
<feature type="transmembrane region" description="Helical" evidence="16">
    <location>
        <begin position="50"/>
        <end position="70"/>
    </location>
</feature>
<evidence type="ECO:0000256" key="15">
    <source>
        <dbReference type="ARBA" id="ARBA00049551"/>
    </source>
</evidence>
<feature type="transmembrane region" description="Helical" evidence="16">
    <location>
        <begin position="82"/>
        <end position="107"/>
    </location>
</feature>
<keyword evidence="12 17" id="KW-0496">Mitochondrion</keyword>
<evidence type="ECO:0000256" key="5">
    <source>
        <dbReference type="ARBA" id="ARBA00022448"/>
    </source>
</evidence>
<dbReference type="EC" id="7.1.1.2" evidence="3"/>
<evidence type="ECO:0000256" key="10">
    <source>
        <dbReference type="ARBA" id="ARBA00022989"/>
    </source>
</evidence>
<dbReference type="InterPro" id="IPR050269">
    <property type="entry name" value="ComplexI_Subunit6"/>
</dbReference>
<evidence type="ECO:0000313" key="17">
    <source>
        <dbReference type="EMBL" id="ALO76873.1"/>
    </source>
</evidence>
<dbReference type="EMBL" id="JX412790">
    <property type="protein sequence ID" value="ALO76873.1"/>
    <property type="molecule type" value="Genomic_DNA"/>
</dbReference>
<evidence type="ECO:0000256" key="14">
    <source>
        <dbReference type="ARBA" id="ARBA00031019"/>
    </source>
</evidence>
<name>A0A0S2MQ62_9CUCU</name>
<keyword evidence="13 16" id="KW-0472">Membrane</keyword>
<evidence type="ECO:0000256" key="1">
    <source>
        <dbReference type="ARBA" id="ARBA00004225"/>
    </source>
</evidence>
<evidence type="ECO:0000256" key="8">
    <source>
        <dbReference type="ARBA" id="ARBA00022967"/>
    </source>
</evidence>
<protein>
    <recommendedName>
        <fullName evidence="4">NADH-ubiquinone oxidoreductase chain 6</fullName>
        <ecNumber evidence="3">7.1.1.2</ecNumber>
    </recommendedName>
    <alternativeName>
        <fullName evidence="14">NADH dehydrogenase subunit 6</fullName>
    </alternativeName>
</protein>
<keyword evidence="9" id="KW-0249">Electron transport</keyword>
<keyword evidence="6" id="KW-0679">Respiratory chain</keyword>
<organism evidence="17">
    <name type="scientific">Ischnomera caerulea</name>
    <dbReference type="NCBI Taxonomy" id="295983"/>
    <lineage>
        <taxon>Eukaryota</taxon>
        <taxon>Metazoa</taxon>
        <taxon>Ecdysozoa</taxon>
        <taxon>Arthropoda</taxon>
        <taxon>Hexapoda</taxon>
        <taxon>Insecta</taxon>
        <taxon>Pterygota</taxon>
        <taxon>Neoptera</taxon>
        <taxon>Endopterygota</taxon>
        <taxon>Coleoptera</taxon>
        <taxon>Polyphaga</taxon>
        <taxon>Cucujiformia</taxon>
        <taxon>Oedemeridae</taxon>
        <taxon>Ischnomera</taxon>
    </lineage>
</organism>
<comment type="similarity">
    <text evidence="2">Belongs to the complex I subunit 6 family.</text>
</comment>
<keyword evidence="7 16" id="KW-0812">Transmembrane</keyword>
<evidence type="ECO:0000256" key="7">
    <source>
        <dbReference type="ARBA" id="ARBA00022692"/>
    </source>
</evidence>
<keyword evidence="8" id="KW-1278">Translocase</keyword>
<comment type="catalytic activity">
    <reaction evidence="15">
        <text>a ubiquinone + NADH + 5 H(+)(in) = a ubiquinol + NAD(+) + 4 H(+)(out)</text>
        <dbReference type="Rhea" id="RHEA:29091"/>
        <dbReference type="Rhea" id="RHEA-COMP:9565"/>
        <dbReference type="Rhea" id="RHEA-COMP:9566"/>
        <dbReference type="ChEBI" id="CHEBI:15378"/>
        <dbReference type="ChEBI" id="CHEBI:16389"/>
        <dbReference type="ChEBI" id="CHEBI:17976"/>
        <dbReference type="ChEBI" id="CHEBI:57540"/>
        <dbReference type="ChEBI" id="CHEBI:57945"/>
        <dbReference type="EC" id="7.1.1.2"/>
    </reaction>
</comment>
<evidence type="ECO:0000256" key="4">
    <source>
        <dbReference type="ARBA" id="ARBA00021095"/>
    </source>
</evidence>
<evidence type="ECO:0000256" key="2">
    <source>
        <dbReference type="ARBA" id="ARBA00005698"/>
    </source>
</evidence>
<geneLocation type="mitochondrion" evidence="17"/>
<evidence type="ECO:0000256" key="9">
    <source>
        <dbReference type="ARBA" id="ARBA00022982"/>
    </source>
</evidence>
<reference evidence="17" key="1">
    <citation type="submission" date="2012-06" db="EMBL/GenBank/DDBJ databases">
        <title>Mitogenomics of the Coleoptera under dense taxon sampling.</title>
        <authorList>
            <person name="Timmermans M.J.T.N."/>
            <person name="Lim J."/>
            <person name="Dodsworth S."/>
            <person name="Haran J."/>
            <person name="Ahrens D."/>
            <person name="Bocak L."/>
            <person name="London A."/>
            <person name="Culverwell L."/>
            <person name="Vogler A.P."/>
        </authorList>
    </citation>
    <scope>NUCLEOTIDE SEQUENCE</scope>
</reference>
<feature type="transmembrane region" description="Helical" evidence="16">
    <location>
        <begin position="135"/>
        <end position="155"/>
    </location>
</feature>
<dbReference type="GO" id="GO:0031966">
    <property type="term" value="C:mitochondrial membrane"/>
    <property type="evidence" value="ECO:0007669"/>
    <property type="project" value="UniProtKB-SubCell"/>
</dbReference>
<dbReference type="PANTHER" id="PTHR11435:SF1">
    <property type="entry name" value="NADH-UBIQUINONE OXIDOREDUCTASE CHAIN 6"/>
    <property type="match status" value="1"/>
</dbReference>
<evidence type="ECO:0000256" key="6">
    <source>
        <dbReference type="ARBA" id="ARBA00022660"/>
    </source>
</evidence>
<feature type="transmembrane region" description="Helical" evidence="16">
    <location>
        <begin position="7"/>
        <end position="30"/>
    </location>
</feature>
<keyword evidence="11" id="KW-0520">NAD</keyword>
<sequence length="166" mass="19035">MIFMLTINLALSIIFMILTHPLSLGMILLLQTTMISLITGTLNLSFWYSYILFLIMIGGMMILFIYMTSIASNEKFTFNFNIMLLIILSFSVMIAPILMKFLILIFLPNEDSSIFNINQSIYLSMIKYLNLPSNLTLSFMIIYLFLTLIATVKITNFSKGPLRPQN</sequence>
<proteinExistence type="inferred from homology"/>
<dbReference type="GO" id="GO:0008137">
    <property type="term" value="F:NADH dehydrogenase (ubiquinone) activity"/>
    <property type="evidence" value="ECO:0007669"/>
    <property type="project" value="UniProtKB-EC"/>
</dbReference>
<accession>A0A0S2MQ62</accession>
<evidence type="ECO:0000256" key="16">
    <source>
        <dbReference type="SAM" id="Phobius"/>
    </source>
</evidence>
<evidence type="ECO:0000256" key="3">
    <source>
        <dbReference type="ARBA" id="ARBA00012944"/>
    </source>
</evidence>
<evidence type="ECO:0000256" key="13">
    <source>
        <dbReference type="ARBA" id="ARBA00023136"/>
    </source>
</evidence>